<proteinExistence type="predicted"/>
<dbReference type="SUPFAM" id="SSF52540">
    <property type="entry name" value="P-loop containing nucleoside triphosphate hydrolases"/>
    <property type="match status" value="1"/>
</dbReference>
<dbReference type="InterPro" id="IPR027417">
    <property type="entry name" value="P-loop_NTPase"/>
</dbReference>
<accession>A0ABX1RAW7</accession>
<dbReference type="EMBL" id="JAAXKY010000026">
    <property type="protein sequence ID" value="NMH77551.1"/>
    <property type="molecule type" value="Genomic_DNA"/>
</dbReference>
<organism evidence="1 2">
    <name type="scientific">Pseudonocardia xinjiangensis</name>
    <dbReference type="NCBI Taxonomy" id="75289"/>
    <lineage>
        <taxon>Bacteria</taxon>
        <taxon>Bacillati</taxon>
        <taxon>Actinomycetota</taxon>
        <taxon>Actinomycetes</taxon>
        <taxon>Pseudonocardiales</taxon>
        <taxon>Pseudonocardiaceae</taxon>
        <taxon>Pseudonocardia</taxon>
    </lineage>
</organism>
<gene>
    <name evidence="1" type="ORF">HF577_10705</name>
</gene>
<keyword evidence="2" id="KW-1185">Reference proteome</keyword>
<comment type="caution">
    <text evidence="1">The sequence shown here is derived from an EMBL/GenBank/DDBJ whole genome shotgun (WGS) entry which is preliminary data.</text>
</comment>
<evidence type="ECO:0000313" key="1">
    <source>
        <dbReference type="EMBL" id="NMH77551.1"/>
    </source>
</evidence>
<evidence type="ECO:0000313" key="2">
    <source>
        <dbReference type="Proteomes" id="UP001296706"/>
    </source>
</evidence>
<dbReference type="Gene3D" id="3.40.50.300">
    <property type="entry name" value="P-loop containing nucleotide triphosphate hydrolases"/>
    <property type="match status" value="1"/>
</dbReference>
<reference evidence="1 2" key="1">
    <citation type="submission" date="2020-04" db="EMBL/GenBank/DDBJ databases">
        <authorList>
            <person name="Klaysubun C."/>
            <person name="Duangmal K."/>
            <person name="Lipun K."/>
        </authorList>
    </citation>
    <scope>NUCLEOTIDE SEQUENCE [LARGE SCALE GENOMIC DNA]</scope>
    <source>
        <strain evidence="1 2">JCM 11839</strain>
    </source>
</reference>
<sequence length="338" mass="34837">MQQFSDAKWSFVTRGVVDREATRLGSLTREPRLGDLVAARVVSLNAHDSLENAHGRRVRLYPGDVVVGAYGNRYATDYYEGYLPTGTAAHLLTAGGVIGQVASAHAHRNEPTELEVLGFLTGPTGAPLSLDDFAVPLPAPAAPELGTFVVVGSSMNAGKTTTASALVQGWARAGLRVGAGKVTGSGSGKDRWMYEDAGAAAMVDFLDFGMPSTFGYPQERLTATMVGIRDELVRRGASVVVLEIADGLLQSETRALTACLPGFADAGVLAVADALSAVAGVEIMHALGVPVRTISGLVTASPLASREAVEATGIPVLSPSELVTGGALDLLSAVAVPA</sequence>
<dbReference type="RefSeq" id="WP_169395630.1">
    <property type="nucleotide sequence ID" value="NZ_BAAAJH010000015.1"/>
</dbReference>
<name>A0ABX1RAW7_9PSEU</name>
<dbReference type="Proteomes" id="UP001296706">
    <property type="component" value="Unassembled WGS sequence"/>
</dbReference>
<protein>
    <submittedName>
        <fullName evidence="1">Molybdopterin-guanine dinucleotide biosynthesis protein B</fullName>
    </submittedName>
</protein>